<dbReference type="RefSeq" id="WP_190056563.1">
    <property type="nucleotide sequence ID" value="NZ_BMWH01000004.1"/>
</dbReference>
<evidence type="ECO:0000313" key="3">
    <source>
        <dbReference type="EMBL" id="GGZ78741.1"/>
    </source>
</evidence>
<reference evidence="3" key="2">
    <citation type="submission" date="2020-09" db="EMBL/GenBank/DDBJ databases">
        <authorList>
            <person name="Sun Q."/>
            <person name="Ohkuma M."/>
        </authorList>
    </citation>
    <scope>NUCLEOTIDE SEQUENCE</scope>
    <source>
        <strain evidence="3">JCM 5016</strain>
    </source>
</reference>
<proteinExistence type="predicted"/>
<evidence type="ECO:0000313" key="4">
    <source>
        <dbReference type="Proteomes" id="UP000623010"/>
    </source>
</evidence>
<dbReference type="EMBL" id="BMWH01000004">
    <property type="protein sequence ID" value="GGZ78741.1"/>
    <property type="molecule type" value="Genomic_DNA"/>
</dbReference>
<evidence type="ECO:0000256" key="1">
    <source>
        <dbReference type="SAM" id="MobiDB-lite"/>
    </source>
</evidence>
<comment type="caution">
    <text evidence="3">The sequence shown here is derived from an EMBL/GenBank/DDBJ whole genome shotgun (WGS) entry which is preliminary data.</text>
</comment>
<accession>A0A918V807</accession>
<feature type="compositionally biased region" description="Polar residues" evidence="1">
    <location>
        <begin position="86"/>
        <end position="101"/>
    </location>
</feature>
<feature type="signal peptide" evidence="2">
    <location>
        <begin position="1"/>
        <end position="29"/>
    </location>
</feature>
<keyword evidence="2" id="KW-0732">Signal</keyword>
<protein>
    <recommendedName>
        <fullName evidence="5">Secreted protein</fullName>
    </recommendedName>
</protein>
<evidence type="ECO:0000256" key="2">
    <source>
        <dbReference type="SAM" id="SignalP"/>
    </source>
</evidence>
<keyword evidence="4" id="KW-1185">Reference proteome</keyword>
<feature type="chain" id="PRO_5036793154" description="Secreted protein" evidence="2">
    <location>
        <begin position="30"/>
        <end position="114"/>
    </location>
</feature>
<dbReference type="AlphaFoldDB" id="A0A918V807"/>
<evidence type="ECO:0008006" key="5">
    <source>
        <dbReference type="Google" id="ProtNLM"/>
    </source>
</evidence>
<dbReference type="Proteomes" id="UP000623010">
    <property type="component" value="Unassembled WGS sequence"/>
</dbReference>
<organism evidence="3 4">
    <name type="scientific">Streptomyces echinoruber</name>
    <dbReference type="NCBI Taxonomy" id="68898"/>
    <lineage>
        <taxon>Bacteria</taxon>
        <taxon>Bacillati</taxon>
        <taxon>Actinomycetota</taxon>
        <taxon>Actinomycetes</taxon>
        <taxon>Kitasatosporales</taxon>
        <taxon>Streptomycetaceae</taxon>
        <taxon>Streptomyces</taxon>
    </lineage>
</organism>
<feature type="region of interest" description="Disordered" evidence="1">
    <location>
        <begin position="72"/>
        <end position="102"/>
    </location>
</feature>
<reference evidence="3" key="1">
    <citation type="journal article" date="2014" name="Int. J. Syst. Evol. Microbiol.">
        <title>Complete genome sequence of Corynebacterium casei LMG S-19264T (=DSM 44701T), isolated from a smear-ripened cheese.</title>
        <authorList>
            <consortium name="US DOE Joint Genome Institute (JGI-PGF)"/>
            <person name="Walter F."/>
            <person name="Albersmeier A."/>
            <person name="Kalinowski J."/>
            <person name="Ruckert C."/>
        </authorList>
    </citation>
    <scope>NUCLEOTIDE SEQUENCE</scope>
    <source>
        <strain evidence="3">JCM 5016</strain>
    </source>
</reference>
<gene>
    <name evidence="3" type="ORF">GCM10010389_15350</name>
</gene>
<name>A0A918V807_9ACTN</name>
<sequence>MLTLQKIATVSGLVGSLAVMCVGAGHAFADGNQGECRTTAQGGTVCVRKSETFVEKDGTHTIKQEQSCTVADQPHVTLPEDRPTEGGSTNTGEKMDCSNTLELPKGFKKPRIGF</sequence>